<reference evidence="2" key="1">
    <citation type="journal article" date="2020" name="Stud. Mycol.">
        <title>101 Dothideomycetes genomes: a test case for predicting lifestyles and emergence of pathogens.</title>
        <authorList>
            <person name="Haridas S."/>
            <person name="Albert R."/>
            <person name="Binder M."/>
            <person name="Bloem J."/>
            <person name="Labutti K."/>
            <person name="Salamov A."/>
            <person name="Andreopoulos B."/>
            <person name="Baker S."/>
            <person name="Barry K."/>
            <person name="Bills G."/>
            <person name="Bluhm B."/>
            <person name="Cannon C."/>
            <person name="Castanera R."/>
            <person name="Culley D."/>
            <person name="Daum C."/>
            <person name="Ezra D."/>
            <person name="Gonzalez J."/>
            <person name="Henrissat B."/>
            <person name="Kuo A."/>
            <person name="Liang C."/>
            <person name="Lipzen A."/>
            <person name="Lutzoni F."/>
            <person name="Magnuson J."/>
            <person name="Mondo S."/>
            <person name="Nolan M."/>
            <person name="Ohm R."/>
            <person name="Pangilinan J."/>
            <person name="Park H.-J."/>
            <person name="Ramirez L."/>
            <person name="Alfaro M."/>
            <person name="Sun H."/>
            <person name="Tritt A."/>
            <person name="Yoshinaga Y."/>
            <person name="Zwiers L.-H."/>
            <person name="Turgeon B."/>
            <person name="Goodwin S."/>
            <person name="Spatafora J."/>
            <person name="Crous P."/>
            <person name="Grigoriev I."/>
        </authorList>
    </citation>
    <scope>NUCLEOTIDE SEQUENCE</scope>
    <source>
        <strain evidence="2">CBS 122368</strain>
    </source>
</reference>
<dbReference type="RefSeq" id="XP_033685029.1">
    <property type="nucleotide sequence ID" value="XM_033828826.1"/>
</dbReference>
<sequence>MSEPAFYRLPVELLVMILEELLWIPSGLDLPHLKNLRLACRQYAFLPRLLATLFKSIRLVASPEHVEIAEKTDLKSIRPYVQSVVFEPSKYSWAMTEELFEEIVTVAPLQEFCQRHNDKLWETGGWDRNGKKFLHDSDVEVLGVRGFVERYMGGEMPFGEEEIKEGFVRYMARANETRELFGSGRLERAWTGALRQLPEVGMFTLGSWDFDKTIALQHRVETKGRGWEEIRCEVYEHKHNWDAGHNHARCRRPQEPVGGAVFNTAIASLIAAGSTITGLDIKYCAEETFSWADNGLLQDLDLSHLESLFFRPQTWEDGEGEKMGDRNFDLGREERLEARAALAVTSILKKSSQSIKTLEIVTGVPRCPFAWPLPDSIIALPSLERFYTGASLHLPAFARFVKLARNLKHLELKSCHGKGWEWRQLWDAIRHHPSRMMLVFDQLPCSDAAEISMNHWTGEESKDEGYEDDVWMNIDRSLENYVSNRGKWDRSCRMWFDGAASDEETESEDESGSDEESAGGEDGSEGPDGPDDEDMDGEDRRDEE</sequence>
<evidence type="ECO:0000313" key="3">
    <source>
        <dbReference type="Proteomes" id="UP000800094"/>
    </source>
</evidence>
<protein>
    <submittedName>
        <fullName evidence="2">Uncharacterized protein</fullName>
    </submittedName>
</protein>
<feature type="compositionally biased region" description="Acidic residues" evidence="1">
    <location>
        <begin position="500"/>
        <end position="537"/>
    </location>
</feature>
<accession>A0A6A6IHE5</accession>
<name>A0A6A6IHE5_9PLEO</name>
<keyword evidence="3" id="KW-1185">Reference proteome</keyword>
<dbReference type="AlphaFoldDB" id="A0A6A6IHE5"/>
<gene>
    <name evidence="2" type="ORF">BU26DRAFT_518491</name>
</gene>
<proteinExistence type="predicted"/>
<evidence type="ECO:0000313" key="2">
    <source>
        <dbReference type="EMBL" id="KAF2250025.1"/>
    </source>
</evidence>
<organism evidence="2 3">
    <name type="scientific">Trematosphaeria pertusa</name>
    <dbReference type="NCBI Taxonomy" id="390896"/>
    <lineage>
        <taxon>Eukaryota</taxon>
        <taxon>Fungi</taxon>
        <taxon>Dikarya</taxon>
        <taxon>Ascomycota</taxon>
        <taxon>Pezizomycotina</taxon>
        <taxon>Dothideomycetes</taxon>
        <taxon>Pleosporomycetidae</taxon>
        <taxon>Pleosporales</taxon>
        <taxon>Massarineae</taxon>
        <taxon>Trematosphaeriaceae</taxon>
        <taxon>Trematosphaeria</taxon>
    </lineage>
</organism>
<feature type="region of interest" description="Disordered" evidence="1">
    <location>
        <begin position="499"/>
        <end position="544"/>
    </location>
</feature>
<evidence type="ECO:0000256" key="1">
    <source>
        <dbReference type="SAM" id="MobiDB-lite"/>
    </source>
</evidence>
<dbReference type="GeneID" id="54582156"/>
<dbReference type="EMBL" id="ML987194">
    <property type="protein sequence ID" value="KAF2250025.1"/>
    <property type="molecule type" value="Genomic_DNA"/>
</dbReference>
<dbReference type="OrthoDB" id="5010675at2759"/>
<dbReference type="Proteomes" id="UP000800094">
    <property type="component" value="Unassembled WGS sequence"/>
</dbReference>